<evidence type="ECO:0000256" key="2">
    <source>
        <dbReference type="ARBA" id="ARBA00022801"/>
    </source>
</evidence>
<feature type="compositionally biased region" description="Polar residues" evidence="8">
    <location>
        <begin position="428"/>
        <end position="439"/>
    </location>
</feature>
<reference evidence="12 13" key="1">
    <citation type="journal article" date="2016" name="Nat. Commun.">
        <title>Thousands of microbial genomes shed light on interconnected biogeochemical processes in an aquifer system.</title>
        <authorList>
            <person name="Anantharaman K."/>
            <person name="Brown C.T."/>
            <person name="Hug L.A."/>
            <person name="Sharon I."/>
            <person name="Castelle C.J."/>
            <person name="Probst A.J."/>
            <person name="Thomas B.C."/>
            <person name="Singh A."/>
            <person name="Wilkins M.J."/>
            <person name="Karaoz U."/>
            <person name="Brodie E.L."/>
            <person name="Williams K.H."/>
            <person name="Hubbard S.S."/>
            <person name="Banfield J.F."/>
        </authorList>
    </citation>
    <scope>NUCLEOTIDE SEQUENCE [LARGE SCALE GENOMIC DNA]</scope>
</reference>
<dbReference type="EMBL" id="MHIK01000068">
    <property type="protein sequence ID" value="OGY50027.1"/>
    <property type="molecule type" value="Genomic_DNA"/>
</dbReference>
<keyword evidence="2 7" id="KW-0378">Hydrolase</keyword>
<dbReference type="PROSITE" id="PS51195">
    <property type="entry name" value="Q_MOTIF"/>
    <property type="match status" value="1"/>
</dbReference>
<gene>
    <name evidence="12" type="ORF">A3J65_01330</name>
</gene>
<dbReference type="Pfam" id="PF00270">
    <property type="entry name" value="DEAD"/>
    <property type="match status" value="1"/>
</dbReference>
<dbReference type="InterPro" id="IPR044742">
    <property type="entry name" value="DEAD/DEAH_RhlB"/>
</dbReference>
<comment type="similarity">
    <text evidence="5 7">Belongs to the DEAD box helicase family.</text>
</comment>
<evidence type="ECO:0000259" key="10">
    <source>
        <dbReference type="PROSITE" id="PS51194"/>
    </source>
</evidence>
<keyword evidence="1 7" id="KW-0547">Nucleotide-binding</keyword>
<dbReference type="PROSITE" id="PS51192">
    <property type="entry name" value="HELICASE_ATP_BIND_1"/>
    <property type="match status" value="1"/>
</dbReference>
<dbReference type="Gene3D" id="3.40.50.300">
    <property type="entry name" value="P-loop containing nucleotide triphosphate hydrolases"/>
    <property type="match status" value="2"/>
</dbReference>
<dbReference type="InterPro" id="IPR000629">
    <property type="entry name" value="RNA-helicase_DEAD-box_CS"/>
</dbReference>
<name>A0A1G1YEX5_9BACT</name>
<feature type="region of interest" description="Disordered" evidence="8">
    <location>
        <begin position="375"/>
        <end position="394"/>
    </location>
</feature>
<dbReference type="InterPro" id="IPR014001">
    <property type="entry name" value="Helicase_ATP-bd"/>
</dbReference>
<evidence type="ECO:0000256" key="7">
    <source>
        <dbReference type="RuleBase" id="RU000492"/>
    </source>
</evidence>
<dbReference type="GO" id="GO:0016787">
    <property type="term" value="F:hydrolase activity"/>
    <property type="evidence" value="ECO:0007669"/>
    <property type="project" value="UniProtKB-KW"/>
</dbReference>
<evidence type="ECO:0000256" key="3">
    <source>
        <dbReference type="ARBA" id="ARBA00022806"/>
    </source>
</evidence>
<dbReference type="SMART" id="SM00487">
    <property type="entry name" value="DEXDc"/>
    <property type="match status" value="1"/>
</dbReference>
<dbReference type="InterPro" id="IPR014014">
    <property type="entry name" value="RNA_helicase_DEAD_Q_motif"/>
</dbReference>
<feature type="domain" description="DEAD-box RNA helicase Q" evidence="11">
    <location>
        <begin position="9"/>
        <end position="37"/>
    </location>
</feature>
<feature type="region of interest" description="Disordered" evidence="8">
    <location>
        <begin position="409"/>
        <end position="439"/>
    </location>
</feature>
<dbReference type="SUPFAM" id="SSF52540">
    <property type="entry name" value="P-loop containing nucleoside triphosphate hydrolases"/>
    <property type="match status" value="1"/>
</dbReference>
<dbReference type="Pfam" id="PF00271">
    <property type="entry name" value="Helicase_C"/>
    <property type="match status" value="1"/>
</dbReference>
<protein>
    <recommendedName>
        <fullName evidence="14">DEAD/DEAH box helicase</fullName>
    </recommendedName>
</protein>
<keyword evidence="4 7" id="KW-0067">ATP-binding</keyword>
<feature type="domain" description="Helicase C-terminal" evidence="10">
    <location>
        <begin position="221"/>
        <end position="380"/>
    </location>
</feature>
<dbReference type="GO" id="GO:0005524">
    <property type="term" value="F:ATP binding"/>
    <property type="evidence" value="ECO:0007669"/>
    <property type="project" value="UniProtKB-KW"/>
</dbReference>
<sequence length="439" mass="48938">MNPPPACVKNFDELGIAPKLLEILARHKFFHPTPIQEQSIPPAIAGKDLMGIAQTGTGKTLAFGIPMIQRLAQSQNKMMGLVILPTRELAIQVDQTLKKIGETIGLRTAILIGGESQGKQHKALSLKPQIIIATPGRLNDHLENSRLDLSRIGIIVLDEADRMLDMGFAPQIKKILQRAPKERQTLLFSATMPQEIVALAKSYMVLPLRVEVAPPGTAVKTVTQELFFVESRDKISLLANVLKQYAGSVLIFSRTKFGAKKIAHKIRAFGHTASEIHSNRTLNQRIDALEGFKIGRYRILVATDIAARGIDVTNIQLVINYDLPENPDDYVHRIGRTARAGKTGHAISFATTDQRGDIKGIERLLRTALPVSPTPNLPRIAPPPAQIFKPKTNYRPKLKTYRLGRFDARNNQNKNNFYRRRKNGPKPSRSTGQRHWSNR</sequence>
<evidence type="ECO:0000256" key="4">
    <source>
        <dbReference type="ARBA" id="ARBA00022840"/>
    </source>
</evidence>
<dbReference type="SMART" id="SM00490">
    <property type="entry name" value="HELICc"/>
    <property type="match status" value="1"/>
</dbReference>
<organism evidence="12 13">
    <name type="scientific">Candidatus Buchananbacteria bacterium RIFCSPHIGHO2_02_FULL_45_11b</name>
    <dbReference type="NCBI Taxonomy" id="1797541"/>
    <lineage>
        <taxon>Bacteria</taxon>
        <taxon>Candidatus Buchananiibacteriota</taxon>
    </lineage>
</organism>
<dbReference type="CDD" id="cd00268">
    <property type="entry name" value="DEADc"/>
    <property type="match status" value="1"/>
</dbReference>
<feature type="short sequence motif" description="Q motif" evidence="6">
    <location>
        <begin position="9"/>
        <end position="37"/>
    </location>
</feature>
<dbReference type="PANTHER" id="PTHR47959">
    <property type="entry name" value="ATP-DEPENDENT RNA HELICASE RHLE-RELATED"/>
    <property type="match status" value="1"/>
</dbReference>
<evidence type="ECO:0000256" key="6">
    <source>
        <dbReference type="PROSITE-ProRule" id="PRU00552"/>
    </source>
</evidence>
<dbReference type="PANTHER" id="PTHR47959:SF13">
    <property type="entry name" value="ATP-DEPENDENT RNA HELICASE RHLE"/>
    <property type="match status" value="1"/>
</dbReference>
<feature type="domain" description="Helicase ATP-binding" evidence="9">
    <location>
        <begin position="40"/>
        <end position="210"/>
    </location>
</feature>
<evidence type="ECO:0000313" key="12">
    <source>
        <dbReference type="EMBL" id="OGY50027.1"/>
    </source>
</evidence>
<dbReference type="GO" id="GO:0003676">
    <property type="term" value="F:nucleic acid binding"/>
    <property type="evidence" value="ECO:0007669"/>
    <property type="project" value="InterPro"/>
</dbReference>
<dbReference type="PROSITE" id="PS00039">
    <property type="entry name" value="DEAD_ATP_HELICASE"/>
    <property type="match status" value="1"/>
</dbReference>
<dbReference type="InterPro" id="IPR011545">
    <property type="entry name" value="DEAD/DEAH_box_helicase_dom"/>
</dbReference>
<feature type="compositionally biased region" description="Pro residues" evidence="8">
    <location>
        <begin position="375"/>
        <end position="385"/>
    </location>
</feature>
<comment type="caution">
    <text evidence="12">The sequence shown here is derived from an EMBL/GenBank/DDBJ whole genome shotgun (WGS) entry which is preliminary data.</text>
</comment>
<dbReference type="PROSITE" id="PS51194">
    <property type="entry name" value="HELICASE_CTER"/>
    <property type="match status" value="1"/>
</dbReference>
<evidence type="ECO:0000256" key="8">
    <source>
        <dbReference type="SAM" id="MobiDB-lite"/>
    </source>
</evidence>
<dbReference type="InterPro" id="IPR050079">
    <property type="entry name" value="DEAD_box_RNA_helicase"/>
</dbReference>
<dbReference type="InterPro" id="IPR001650">
    <property type="entry name" value="Helicase_C-like"/>
</dbReference>
<evidence type="ECO:0000256" key="5">
    <source>
        <dbReference type="ARBA" id="ARBA00038437"/>
    </source>
</evidence>
<dbReference type="GO" id="GO:0005829">
    <property type="term" value="C:cytosol"/>
    <property type="evidence" value="ECO:0007669"/>
    <property type="project" value="TreeGrafter"/>
</dbReference>
<evidence type="ECO:0000259" key="11">
    <source>
        <dbReference type="PROSITE" id="PS51195"/>
    </source>
</evidence>
<dbReference type="GO" id="GO:0003724">
    <property type="term" value="F:RNA helicase activity"/>
    <property type="evidence" value="ECO:0007669"/>
    <property type="project" value="InterPro"/>
</dbReference>
<evidence type="ECO:0000313" key="13">
    <source>
        <dbReference type="Proteomes" id="UP000178501"/>
    </source>
</evidence>
<dbReference type="Proteomes" id="UP000178501">
    <property type="component" value="Unassembled WGS sequence"/>
</dbReference>
<evidence type="ECO:0000259" key="9">
    <source>
        <dbReference type="PROSITE" id="PS51192"/>
    </source>
</evidence>
<evidence type="ECO:0008006" key="14">
    <source>
        <dbReference type="Google" id="ProtNLM"/>
    </source>
</evidence>
<proteinExistence type="inferred from homology"/>
<accession>A0A1G1YEX5</accession>
<keyword evidence="3 7" id="KW-0347">Helicase</keyword>
<evidence type="ECO:0000256" key="1">
    <source>
        <dbReference type="ARBA" id="ARBA00022741"/>
    </source>
</evidence>
<dbReference type="CDD" id="cd18787">
    <property type="entry name" value="SF2_C_DEAD"/>
    <property type="match status" value="1"/>
</dbReference>
<dbReference type="InterPro" id="IPR027417">
    <property type="entry name" value="P-loop_NTPase"/>
</dbReference>
<dbReference type="AlphaFoldDB" id="A0A1G1YEX5"/>